<dbReference type="AlphaFoldDB" id="A0A1H9WZE0"/>
<evidence type="ECO:0000313" key="2">
    <source>
        <dbReference type="Proteomes" id="UP000198885"/>
    </source>
</evidence>
<protein>
    <recommendedName>
        <fullName evidence="3">Sulfotransferase family protein</fullName>
    </recommendedName>
</protein>
<gene>
    <name evidence="1" type="ORF">SAMN04490244_11536</name>
</gene>
<name>A0A1H9WZE0_9RHOB</name>
<dbReference type="Proteomes" id="UP000198885">
    <property type="component" value="Unassembled WGS sequence"/>
</dbReference>
<dbReference type="Gene3D" id="3.40.50.300">
    <property type="entry name" value="P-loop containing nucleotide triphosphate hydrolases"/>
    <property type="match status" value="1"/>
</dbReference>
<accession>A0A1H9WZE0</accession>
<reference evidence="1 2" key="1">
    <citation type="submission" date="2016-10" db="EMBL/GenBank/DDBJ databases">
        <authorList>
            <person name="de Groot N.N."/>
        </authorList>
    </citation>
    <scope>NUCLEOTIDE SEQUENCE [LARGE SCALE GENOMIC DNA]</scope>
    <source>
        <strain evidence="1 2">DSM 23042</strain>
    </source>
</reference>
<dbReference type="RefSeq" id="WP_092696126.1">
    <property type="nucleotide sequence ID" value="NZ_FOGU01000015.1"/>
</dbReference>
<evidence type="ECO:0008006" key="3">
    <source>
        <dbReference type="Google" id="ProtNLM"/>
    </source>
</evidence>
<dbReference type="OrthoDB" id="9771846at2"/>
<dbReference type="STRING" id="641238.SAMN04490244_11536"/>
<sequence>MQITFVLGVHRSGTSLLTAGLQAAGCDLGTFENRMNEDNPKGEFERRDIVGFNERLLRHLGVSWDNWGFSADSEDFRDPAFAPWRAEAADLLRAAFPAPPARACAIKDPRTAGLLPFWTAVAEDLGWTQRHLLVLRPPREVAESQRQRALRRPGGFPVIADIESMCALWAVTMRTTLSALPGETLVIRHAALYEQPEAVLGQSAAHLGLAVDPAGIARFAADHLDRGLRRVAGDTDDAAPAPGFWQDCAERLHAACDPGAATGLLSPETARAAAGAAPALDAALPALPAVRHSLGRLRERHGTLAAKAAKNRREDLDATLTALSASLLAEGPARTEQLRALRDRLNRTQRIPPDPVLLEVKADLDRALAAALEEAATAPPRKAPSRLSRLRAALTGRGAG</sequence>
<keyword evidence="2" id="KW-1185">Reference proteome</keyword>
<proteinExistence type="predicted"/>
<evidence type="ECO:0000313" key="1">
    <source>
        <dbReference type="EMBL" id="SES39270.1"/>
    </source>
</evidence>
<dbReference type="SUPFAM" id="SSF52540">
    <property type="entry name" value="P-loop containing nucleoside triphosphate hydrolases"/>
    <property type="match status" value="1"/>
</dbReference>
<organism evidence="1 2">
    <name type="scientific">Tranquillimonas rosea</name>
    <dbReference type="NCBI Taxonomy" id="641238"/>
    <lineage>
        <taxon>Bacteria</taxon>
        <taxon>Pseudomonadati</taxon>
        <taxon>Pseudomonadota</taxon>
        <taxon>Alphaproteobacteria</taxon>
        <taxon>Rhodobacterales</taxon>
        <taxon>Roseobacteraceae</taxon>
        <taxon>Tranquillimonas</taxon>
    </lineage>
</organism>
<dbReference type="EMBL" id="FOGU01000015">
    <property type="protein sequence ID" value="SES39270.1"/>
    <property type="molecule type" value="Genomic_DNA"/>
</dbReference>
<dbReference type="InterPro" id="IPR027417">
    <property type="entry name" value="P-loop_NTPase"/>
</dbReference>